<feature type="region of interest" description="Disordered" evidence="1">
    <location>
        <begin position="26"/>
        <end position="183"/>
    </location>
</feature>
<protein>
    <submittedName>
        <fullName evidence="3">5E5 antigen-like</fullName>
    </submittedName>
</protein>
<evidence type="ECO:0000313" key="3">
    <source>
        <dbReference type="RefSeq" id="XP_032120668.1"/>
    </source>
</evidence>
<name>A0A6J3GR19_SAPAP</name>
<dbReference type="Proteomes" id="UP000504640">
    <property type="component" value="Unplaced"/>
</dbReference>
<accession>A0A6J3GR19</accession>
<dbReference type="GeneID" id="116540945"/>
<feature type="compositionally biased region" description="Low complexity" evidence="1">
    <location>
        <begin position="163"/>
        <end position="181"/>
    </location>
</feature>
<feature type="compositionally biased region" description="Basic residues" evidence="1">
    <location>
        <begin position="141"/>
        <end position="150"/>
    </location>
</feature>
<dbReference type="AlphaFoldDB" id="A0A6J3GR19"/>
<proteinExistence type="predicted"/>
<dbReference type="RefSeq" id="XP_032120668.1">
    <property type="nucleotide sequence ID" value="XM_032264777.1"/>
</dbReference>
<evidence type="ECO:0000313" key="2">
    <source>
        <dbReference type="Proteomes" id="UP000504640"/>
    </source>
</evidence>
<organism evidence="2 3">
    <name type="scientific">Sapajus apella</name>
    <name type="common">Brown-capped capuchin</name>
    <name type="synonym">Cebus apella</name>
    <dbReference type="NCBI Taxonomy" id="9515"/>
    <lineage>
        <taxon>Eukaryota</taxon>
        <taxon>Metazoa</taxon>
        <taxon>Chordata</taxon>
        <taxon>Craniata</taxon>
        <taxon>Vertebrata</taxon>
        <taxon>Euteleostomi</taxon>
        <taxon>Mammalia</taxon>
        <taxon>Eutheria</taxon>
        <taxon>Euarchontoglires</taxon>
        <taxon>Primates</taxon>
        <taxon>Haplorrhini</taxon>
        <taxon>Platyrrhini</taxon>
        <taxon>Cebidae</taxon>
        <taxon>Cebinae</taxon>
        <taxon>Sapajus</taxon>
    </lineage>
</organism>
<gene>
    <name evidence="3" type="primary">LOC116540945</name>
</gene>
<sequence>MRLQQLTALAATGTFGDKRAASSPWALRAVRPGPAGELRAPGHRRPPLRVPPGQAHALKPWRTSLPHPTYGSSGFYGRDHTQTRRPQRAGLAEAPTGLPGCNASARRKAARRKWRAGKHGGHSRAARRKWRAGKHGGGSRAARRKWRAGKHGGGSRAARRKWAPGSMAAAPGPRSGAGSSRRAWEGGLRTQAGSAASLGHGAVQIRVPSDHSVPTGRDLLSADDGQRPSQARQVSEVPNEAGGTVSGHRGSAVIAPDLAVGTEKGRMTGHVGALEMPATLWEDCWLCMEGLCV</sequence>
<evidence type="ECO:0000256" key="1">
    <source>
        <dbReference type="SAM" id="MobiDB-lite"/>
    </source>
</evidence>
<feature type="compositionally biased region" description="Basic residues" evidence="1">
    <location>
        <begin position="105"/>
        <end position="134"/>
    </location>
</feature>
<feature type="region of interest" description="Disordered" evidence="1">
    <location>
        <begin position="208"/>
        <end position="250"/>
    </location>
</feature>
<reference evidence="3" key="1">
    <citation type="submission" date="2025-08" db="UniProtKB">
        <authorList>
            <consortium name="RefSeq"/>
        </authorList>
    </citation>
    <scope>IDENTIFICATION</scope>
    <source>
        <tissue evidence="3">Blood</tissue>
    </source>
</reference>
<keyword evidence="2" id="KW-1185">Reference proteome</keyword>